<sequence length="84" mass="9698">MNIFSALTAGIALFFTSLDLAIGPLYTYRYCNDYQCYDTGKKYEVCHQLFYSFLYLQKDHCVVSKLVKTQTLICTNLSSLFPNK</sequence>
<keyword evidence="2" id="KW-0436">Ligase</keyword>
<dbReference type="EMBL" id="JACTAM010002156">
    <property type="protein sequence ID" value="KAI2645683.1"/>
    <property type="molecule type" value="Genomic_DNA"/>
</dbReference>
<dbReference type="Proteomes" id="UP000830375">
    <property type="component" value="Unassembled WGS sequence"/>
</dbReference>
<organism evidence="2 3">
    <name type="scientific">Labeo rohita</name>
    <name type="common">Indian major carp</name>
    <name type="synonym">Cyprinus rohita</name>
    <dbReference type="NCBI Taxonomy" id="84645"/>
    <lineage>
        <taxon>Eukaryota</taxon>
        <taxon>Metazoa</taxon>
        <taxon>Chordata</taxon>
        <taxon>Craniata</taxon>
        <taxon>Vertebrata</taxon>
        <taxon>Euteleostomi</taxon>
        <taxon>Actinopterygii</taxon>
        <taxon>Neopterygii</taxon>
        <taxon>Teleostei</taxon>
        <taxon>Ostariophysi</taxon>
        <taxon>Cypriniformes</taxon>
        <taxon>Cyprinidae</taxon>
        <taxon>Labeoninae</taxon>
        <taxon>Labeonini</taxon>
        <taxon>Labeo</taxon>
    </lineage>
</organism>
<feature type="signal peptide" evidence="1">
    <location>
        <begin position="1"/>
        <end position="21"/>
    </location>
</feature>
<keyword evidence="1" id="KW-0732">Signal</keyword>
<evidence type="ECO:0000313" key="2">
    <source>
        <dbReference type="EMBL" id="KAI2645683.1"/>
    </source>
</evidence>
<keyword evidence="3" id="KW-1185">Reference proteome</keyword>
<dbReference type="GO" id="GO:0016874">
    <property type="term" value="F:ligase activity"/>
    <property type="evidence" value="ECO:0007669"/>
    <property type="project" value="UniProtKB-KW"/>
</dbReference>
<feature type="chain" id="PRO_5045638558" evidence="1">
    <location>
        <begin position="22"/>
        <end position="84"/>
    </location>
</feature>
<evidence type="ECO:0000313" key="3">
    <source>
        <dbReference type="Proteomes" id="UP000830375"/>
    </source>
</evidence>
<gene>
    <name evidence="2" type="ORF">H4Q32_030902</name>
</gene>
<protein>
    <submittedName>
        <fullName evidence="2">Long-chain-fatty-acid--CoA ligase ACSBG2</fullName>
    </submittedName>
</protein>
<reference evidence="2 3" key="1">
    <citation type="submission" date="2022-01" db="EMBL/GenBank/DDBJ databases">
        <title>A high-quality chromosome-level genome assembly of rohu carp, Labeo rohita.</title>
        <authorList>
            <person name="Arick M.A. II"/>
            <person name="Hsu C.-Y."/>
            <person name="Magbanua Z."/>
            <person name="Pechanova O."/>
            <person name="Grover C."/>
            <person name="Miller E."/>
            <person name="Thrash A."/>
            <person name="Ezzel L."/>
            <person name="Alam S."/>
            <person name="Benzie J."/>
            <person name="Hamilton M."/>
            <person name="Karsi A."/>
            <person name="Lawrence M.L."/>
            <person name="Peterson D.G."/>
        </authorList>
    </citation>
    <scope>NUCLEOTIDE SEQUENCE [LARGE SCALE GENOMIC DNA]</scope>
    <source>
        <strain evidence="3">BAU-BD-2019</strain>
        <tissue evidence="2">Blood</tissue>
    </source>
</reference>
<name>A0ABQ8L4N0_LABRO</name>
<evidence type="ECO:0000256" key="1">
    <source>
        <dbReference type="SAM" id="SignalP"/>
    </source>
</evidence>
<comment type="caution">
    <text evidence="2">The sequence shown here is derived from an EMBL/GenBank/DDBJ whole genome shotgun (WGS) entry which is preliminary data.</text>
</comment>
<proteinExistence type="predicted"/>
<accession>A0ABQ8L4N0</accession>